<dbReference type="PANTHER" id="PTHR43459:SF1">
    <property type="entry name" value="EG:BACN32G11.4 PROTEIN"/>
    <property type="match status" value="1"/>
</dbReference>
<keyword evidence="1" id="KW-0413">Isomerase</keyword>
<evidence type="ECO:0000313" key="2">
    <source>
        <dbReference type="Proteomes" id="UP000252884"/>
    </source>
</evidence>
<accession>A0A368XHF5</accession>
<dbReference type="EMBL" id="QPJK01000009">
    <property type="protein sequence ID" value="RCW67383.1"/>
    <property type="molecule type" value="Genomic_DNA"/>
</dbReference>
<dbReference type="RefSeq" id="WP_114470899.1">
    <property type="nucleotide sequence ID" value="NZ_QPJK01000009.1"/>
</dbReference>
<reference evidence="1 2" key="1">
    <citation type="submission" date="2018-07" db="EMBL/GenBank/DDBJ databases">
        <title>Genomic Encyclopedia of Type Strains, Phase IV (KMG-IV): sequencing the most valuable type-strain genomes for metagenomic binning, comparative biology and taxonomic classification.</title>
        <authorList>
            <person name="Goeker M."/>
        </authorList>
    </citation>
    <scope>NUCLEOTIDE SEQUENCE [LARGE SCALE GENOMIC DNA]</scope>
    <source>
        <strain evidence="1 2">DSM 21634</strain>
    </source>
</reference>
<gene>
    <name evidence="1" type="ORF">DES41_109106</name>
</gene>
<organism evidence="1 2">
    <name type="scientific">Pseudorhodoferax soli</name>
    <dbReference type="NCBI Taxonomy" id="545864"/>
    <lineage>
        <taxon>Bacteria</taxon>
        <taxon>Pseudomonadati</taxon>
        <taxon>Pseudomonadota</taxon>
        <taxon>Betaproteobacteria</taxon>
        <taxon>Burkholderiales</taxon>
        <taxon>Comamonadaceae</taxon>
    </lineage>
</organism>
<dbReference type="InterPro" id="IPR001753">
    <property type="entry name" value="Enoyl-CoA_hydra/iso"/>
</dbReference>
<dbReference type="Gene3D" id="3.90.226.10">
    <property type="entry name" value="2-enoyl-CoA Hydratase, Chain A, domain 1"/>
    <property type="match status" value="1"/>
</dbReference>
<dbReference type="CDD" id="cd06558">
    <property type="entry name" value="crotonase-like"/>
    <property type="match status" value="1"/>
</dbReference>
<dbReference type="OrthoDB" id="5291143at2"/>
<evidence type="ECO:0000313" key="1">
    <source>
        <dbReference type="EMBL" id="RCW67383.1"/>
    </source>
</evidence>
<sequence length="258" mass="27681">MSKIRFEQQGATAILTLDDQPVRNALSPEMRVEVAEVVERVRTDATIRALVITGANGHFCSGGDLRNIANAGLDNAGWRDRLHLLHGWLAKLLSLDKPVICAVDGAAYGAGFGLALAGDFIVATKRARMSVSFLKVGLVPDCGIFYTLPRVVGPQRARELMLSAREVKADEALRLGIAMEVVEADQLLPRALALAKSFEGASPMAVSLIKRACAATGDLVGQLSLEADAQALAMGSPEHKTAIQDFLQKRPPKFAWPE</sequence>
<dbReference type="PANTHER" id="PTHR43459">
    <property type="entry name" value="ENOYL-COA HYDRATASE"/>
    <property type="match status" value="1"/>
</dbReference>
<dbReference type="Pfam" id="PF00378">
    <property type="entry name" value="ECH_1"/>
    <property type="match status" value="1"/>
</dbReference>
<keyword evidence="2" id="KW-1185">Reference proteome</keyword>
<dbReference type="GO" id="GO:0016853">
    <property type="term" value="F:isomerase activity"/>
    <property type="evidence" value="ECO:0007669"/>
    <property type="project" value="UniProtKB-KW"/>
</dbReference>
<comment type="caution">
    <text evidence="1">The sequence shown here is derived from an EMBL/GenBank/DDBJ whole genome shotgun (WGS) entry which is preliminary data.</text>
</comment>
<proteinExistence type="predicted"/>
<dbReference type="InterPro" id="IPR029045">
    <property type="entry name" value="ClpP/crotonase-like_dom_sf"/>
</dbReference>
<protein>
    <submittedName>
        <fullName evidence="1">2-(1,2-epoxy-1,2-dihydrophenyl)acetyl-CoA isomerase</fullName>
    </submittedName>
</protein>
<name>A0A368XHF5_9BURK</name>
<dbReference type="SUPFAM" id="SSF52096">
    <property type="entry name" value="ClpP/crotonase"/>
    <property type="match status" value="1"/>
</dbReference>
<dbReference type="Proteomes" id="UP000252884">
    <property type="component" value="Unassembled WGS sequence"/>
</dbReference>
<dbReference type="AlphaFoldDB" id="A0A368XHF5"/>